<evidence type="ECO:0000256" key="7">
    <source>
        <dbReference type="RuleBase" id="RU363032"/>
    </source>
</evidence>
<reference evidence="10" key="2">
    <citation type="submission" date="2021-04" db="EMBL/GenBank/DDBJ databases">
        <authorList>
            <person name="Gilroy R."/>
        </authorList>
    </citation>
    <scope>NUCLEOTIDE SEQUENCE</scope>
    <source>
        <strain evidence="10">ChiHjej13B12-24818</strain>
    </source>
</reference>
<evidence type="ECO:0000313" key="10">
    <source>
        <dbReference type="EMBL" id="HJB09042.1"/>
    </source>
</evidence>
<feature type="compositionally biased region" description="Polar residues" evidence="8">
    <location>
        <begin position="1"/>
        <end position="15"/>
    </location>
</feature>
<evidence type="ECO:0000259" key="9">
    <source>
        <dbReference type="PROSITE" id="PS50928"/>
    </source>
</evidence>
<comment type="similarity">
    <text evidence="7">Belongs to the binding-protein-dependent transport system permease family.</text>
</comment>
<keyword evidence="2 7" id="KW-0813">Transport</keyword>
<feature type="region of interest" description="Disordered" evidence="8">
    <location>
        <begin position="1"/>
        <end position="45"/>
    </location>
</feature>
<feature type="transmembrane region" description="Helical" evidence="7">
    <location>
        <begin position="223"/>
        <end position="245"/>
    </location>
</feature>
<dbReference type="CDD" id="cd06261">
    <property type="entry name" value="TM_PBP2"/>
    <property type="match status" value="1"/>
</dbReference>
<evidence type="ECO:0000256" key="4">
    <source>
        <dbReference type="ARBA" id="ARBA00022692"/>
    </source>
</evidence>
<dbReference type="GO" id="GO:0055085">
    <property type="term" value="P:transmembrane transport"/>
    <property type="evidence" value="ECO:0007669"/>
    <property type="project" value="InterPro"/>
</dbReference>
<organism evidence="10 11">
    <name type="scientific">Candidatus Brachybacterium merdavium</name>
    <dbReference type="NCBI Taxonomy" id="2838513"/>
    <lineage>
        <taxon>Bacteria</taxon>
        <taxon>Bacillati</taxon>
        <taxon>Actinomycetota</taxon>
        <taxon>Actinomycetes</taxon>
        <taxon>Micrococcales</taxon>
        <taxon>Dermabacteraceae</taxon>
        <taxon>Brachybacterium</taxon>
    </lineage>
</organism>
<feature type="transmembrane region" description="Helical" evidence="7">
    <location>
        <begin position="152"/>
        <end position="175"/>
    </location>
</feature>
<feature type="domain" description="ABC transmembrane type-1" evidence="9">
    <location>
        <begin position="115"/>
        <end position="309"/>
    </location>
</feature>
<gene>
    <name evidence="10" type="ORF">H9786_00705</name>
</gene>
<dbReference type="AlphaFoldDB" id="A0A9D2LAH2"/>
<dbReference type="Pfam" id="PF00528">
    <property type="entry name" value="BPD_transp_1"/>
    <property type="match status" value="1"/>
</dbReference>
<feature type="transmembrane region" description="Helical" evidence="7">
    <location>
        <begin position="291"/>
        <end position="315"/>
    </location>
</feature>
<keyword evidence="5 7" id="KW-1133">Transmembrane helix</keyword>
<dbReference type="InterPro" id="IPR000515">
    <property type="entry name" value="MetI-like"/>
</dbReference>
<protein>
    <submittedName>
        <fullName evidence="10">Carbohydrate ABC transporter permease</fullName>
    </submittedName>
</protein>
<dbReference type="PANTHER" id="PTHR43744:SF9">
    <property type="entry name" value="POLYGALACTURONAN_RHAMNOGALACTURONAN TRANSPORT SYSTEM PERMEASE PROTEIN YTCP"/>
    <property type="match status" value="1"/>
</dbReference>
<dbReference type="InterPro" id="IPR035906">
    <property type="entry name" value="MetI-like_sf"/>
</dbReference>
<comment type="caution">
    <text evidence="10">The sequence shown here is derived from an EMBL/GenBank/DDBJ whole genome shotgun (WGS) entry which is preliminary data.</text>
</comment>
<evidence type="ECO:0000256" key="6">
    <source>
        <dbReference type="ARBA" id="ARBA00023136"/>
    </source>
</evidence>
<dbReference type="SUPFAM" id="SSF161098">
    <property type="entry name" value="MetI-like"/>
    <property type="match status" value="1"/>
</dbReference>
<evidence type="ECO:0000256" key="1">
    <source>
        <dbReference type="ARBA" id="ARBA00004651"/>
    </source>
</evidence>
<dbReference type="GO" id="GO:0005886">
    <property type="term" value="C:plasma membrane"/>
    <property type="evidence" value="ECO:0007669"/>
    <property type="project" value="UniProtKB-SubCell"/>
</dbReference>
<name>A0A9D2LAH2_9MICO</name>
<evidence type="ECO:0000313" key="11">
    <source>
        <dbReference type="Proteomes" id="UP000823823"/>
    </source>
</evidence>
<evidence type="ECO:0000256" key="3">
    <source>
        <dbReference type="ARBA" id="ARBA00022475"/>
    </source>
</evidence>
<dbReference type="PROSITE" id="PS50928">
    <property type="entry name" value="ABC_TM1"/>
    <property type="match status" value="1"/>
</dbReference>
<feature type="transmembrane region" description="Helical" evidence="7">
    <location>
        <begin position="57"/>
        <end position="78"/>
    </location>
</feature>
<comment type="subcellular location">
    <subcellularLocation>
        <location evidence="1 7">Cell membrane</location>
        <topology evidence="1 7">Multi-pass membrane protein</topology>
    </subcellularLocation>
</comment>
<dbReference type="Gene3D" id="1.10.3720.10">
    <property type="entry name" value="MetI-like"/>
    <property type="match status" value="1"/>
</dbReference>
<evidence type="ECO:0000256" key="5">
    <source>
        <dbReference type="ARBA" id="ARBA00022989"/>
    </source>
</evidence>
<keyword evidence="3" id="KW-1003">Cell membrane</keyword>
<reference evidence="10" key="1">
    <citation type="journal article" date="2021" name="PeerJ">
        <title>Extensive microbial diversity within the chicken gut microbiome revealed by metagenomics and culture.</title>
        <authorList>
            <person name="Gilroy R."/>
            <person name="Ravi A."/>
            <person name="Getino M."/>
            <person name="Pursley I."/>
            <person name="Horton D.L."/>
            <person name="Alikhan N.F."/>
            <person name="Baker D."/>
            <person name="Gharbi K."/>
            <person name="Hall N."/>
            <person name="Watson M."/>
            <person name="Adriaenssens E.M."/>
            <person name="Foster-Nyarko E."/>
            <person name="Jarju S."/>
            <person name="Secka A."/>
            <person name="Antonio M."/>
            <person name="Oren A."/>
            <person name="Chaudhuri R.R."/>
            <person name="La Ragione R."/>
            <person name="Hildebrand F."/>
            <person name="Pallen M.J."/>
        </authorList>
    </citation>
    <scope>NUCLEOTIDE SEQUENCE</scope>
    <source>
        <strain evidence="10">ChiHjej13B12-24818</strain>
    </source>
</reference>
<keyword evidence="4 7" id="KW-0812">Transmembrane</keyword>
<sequence length="330" mass="34906">MSTSIGPGPSHTSVPVRQGVATGTVADAARTPRKRRRSSRPVWDEDPSVVAQGSKGIVLVLICLAVLVPLYTIVLTSLSSQAAITRAGGLVLIPDELTVDAYRQVLSGGIVTRAVLVSLGVTSVGTAISVTVSVLAAYGLSRPGSLFHTPILFLMLGTMFFGAGMIPMYLLVSALGMIDSYWALILPTAVSAFNIVIMRGFFQGIDPGIIESARIDGASEWRILFQMVLPMSKAVVAVVALFYAVGYWNAFFNAVLYINDAAKQPLQVVLRSFVLQGVSVPGQVDVGSGQIATLAVQMAVMVIALVPVVIVYPFIQRHFKTGVMIGAVKG</sequence>
<proteinExistence type="inferred from homology"/>
<keyword evidence="6 7" id="KW-0472">Membrane</keyword>
<dbReference type="Proteomes" id="UP000823823">
    <property type="component" value="Unassembled WGS sequence"/>
</dbReference>
<dbReference type="PANTHER" id="PTHR43744">
    <property type="entry name" value="ABC TRANSPORTER PERMEASE PROTEIN MG189-RELATED-RELATED"/>
    <property type="match status" value="1"/>
</dbReference>
<feature type="transmembrane region" description="Helical" evidence="7">
    <location>
        <begin position="181"/>
        <end position="202"/>
    </location>
</feature>
<evidence type="ECO:0000256" key="8">
    <source>
        <dbReference type="SAM" id="MobiDB-lite"/>
    </source>
</evidence>
<feature type="transmembrane region" description="Helical" evidence="7">
    <location>
        <begin position="115"/>
        <end position="140"/>
    </location>
</feature>
<accession>A0A9D2LAH2</accession>
<dbReference type="EMBL" id="DWZH01000007">
    <property type="protein sequence ID" value="HJB09042.1"/>
    <property type="molecule type" value="Genomic_DNA"/>
</dbReference>
<evidence type="ECO:0000256" key="2">
    <source>
        <dbReference type="ARBA" id="ARBA00022448"/>
    </source>
</evidence>